<accession>A0ACC1N8S6</accession>
<gene>
    <name evidence="1" type="ORF">NQ176_g5841</name>
</gene>
<organism evidence="1 2">
    <name type="scientific">Zarea fungicola</name>
    <dbReference type="NCBI Taxonomy" id="93591"/>
    <lineage>
        <taxon>Eukaryota</taxon>
        <taxon>Fungi</taxon>
        <taxon>Dikarya</taxon>
        <taxon>Ascomycota</taxon>
        <taxon>Pezizomycotina</taxon>
        <taxon>Sordariomycetes</taxon>
        <taxon>Hypocreomycetidae</taxon>
        <taxon>Hypocreales</taxon>
        <taxon>Cordycipitaceae</taxon>
        <taxon>Zarea</taxon>
    </lineage>
</organism>
<evidence type="ECO:0000313" key="1">
    <source>
        <dbReference type="EMBL" id="KAJ2974853.1"/>
    </source>
</evidence>
<keyword evidence="2" id="KW-1185">Reference proteome</keyword>
<name>A0ACC1N8S6_9HYPO</name>
<dbReference type="Proteomes" id="UP001143910">
    <property type="component" value="Unassembled WGS sequence"/>
</dbReference>
<proteinExistence type="predicted"/>
<comment type="caution">
    <text evidence="1">The sequence shown here is derived from an EMBL/GenBank/DDBJ whole genome shotgun (WGS) entry which is preliminary data.</text>
</comment>
<sequence length="292" mass="33268">MNPKTYQTVEKVYTELSHRFTDEFFHVGGDELQTGCFNFSKPIRDWFAQDKSRTYADLNQYWIDHAFPIFNNSKNAGRSNRRLLMWEDVVLSGDIPAKNVPKSVIMQSWNNGITNIGKLTQLGYDVVVSSADFLYLDCGFGGYVTNDPRYNVQENPDPTGATPSFNYQGFGGSWCAPYKTWQRIYDYDFTLNLTDAQKKHVLGAASPLWSEQVDDTIISGKMWPRAAALAELVWSGNRDKSGNKRTTTFTQRLLNFREYLVANGIGATPVVPKYCLQHPHACDFYYDQTAVH</sequence>
<reference evidence="1" key="1">
    <citation type="submission" date="2022-08" db="EMBL/GenBank/DDBJ databases">
        <title>Genome Sequence of Lecanicillium fungicola.</title>
        <authorList>
            <person name="Buettner E."/>
        </authorList>
    </citation>
    <scope>NUCLEOTIDE SEQUENCE</scope>
    <source>
        <strain evidence="1">Babe33</strain>
    </source>
</reference>
<protein>
    <submittedName>
        <fullName evidence="1">Uncharacterized protein</fullName>
    </submittedName>
</protein>
<dbReference type="EMBL" id="JANJQO010000779">
    <property type="protein sequence ID" value="KAJ2974853.1"/>
    <property type="molecule type" value="Genomic_DNA"/>
</dbReference>
<evidence type="ECO:0000313" key="2">
    <source>
        <dbReference type="Proteomes" id="UP001143910"/>
    </source>
</evidence>